<protein>
    <submittedName>
        <fullName evidence="3">Uncharacterized protein</fullName>
    </submittedName>
</protein>
<dbReference type="Proteomes" id="UP000887565">
    <property type="component" value="Unplaced"/>
</dbReference>
<evidence type="ECO:0000313" key="2">
    <source>
        <dbReference type="Proteomes" id="UP000887565"/>
    </source>
</evidence>
<sequence length="51" mass="5934">MAKSLWRNTRTRSESMRPQRSPRGYKFDTRCSLHGIRSPPLSGMPKRKSAE</sequence>
<feature type="region of interest" description="Disordered" evidence="1">
    <location>
        <begin position="1"/>
        <end position="51"/>
    </location>
</feature>
<dbReference type="AlphaFoldDB" id="A0A915L2M6"/>
<proteinExistence type="predicted"/>
<reference evidence="3" key="1">
    <citation type="submission" date="2022-11" db="UniProtKB">
        <authorList>
            <consortium name="WormBaseParasite"/>
        </authorList>
    </citation>
    <scope>IDENTIFICATION</scope>
</reference>
<accession>A0A915L2M6</accession>
<evidence type="ECO:0000256" key="1">
    <source>
        <dbReference type="SAM" id="MobiDB-lite"/>
    </source>
</evidence>
<organism evidence="2 3">
    <name type="scientific">Romanomermis culicivorax</name>
    <name type="common">Nematode worm</name>
    <dbReference type="NCBI Taxonomy" id="13658"/>
    <lineage>
        <taxon>Eukaryota</taxon>
        <taxon>Metazoa</taxon>
        <taxon>Ecdysozoa</taxon>
        <taxon>Nematoda</taxon>
        <taxon>Enoplea</taxon>
        <taxon>Dorylaimia</taxon>
        <taxon>Mermithida</taxon>
        <taxon>Mermithoidea</taxon>
        <taxon>Mermithidae</taxon>
        <taxon>Romanomermis</taxon>
    </lineage>
</organism>
<evidence type="ECO:0000313" key="3">
    <source>
        <dbReference type="WBParaSite" id="nRc.2.0.1.t44008-RA"/>
    </source>
</evidence>
<dbReference type="WBParaSite" id="nRc.2.0.1.t44008-RA">
    <property type="protein sequence ID" value="nRc.2.0.1.t44008-RA"/>
    <property type="gene ID" value="nRc.2.0.1.g44008"/>
</dbReference>
<name>A0A915L2M6_ROMCU</name>
<keyword evidence="2" id="KW-1185">Reference proteome</keyword>